<feature type="transmembrane region" description="Helical" evidence="5">
    <location>
        <begin position="253"/>
        <end position="273"/>
    </location>
</feature>
<evidence type="ECO:0000256" key="5">
    <source>
        <dbReference type="HAMAP-Rule" id="MF_01600"/>
    </source>
</evidence>
<evidence type="ECO:0000256" key="1">
    <source>
        <dbReference type="ARBA" id="ARBA00022475"/>
    </source>
</evidence>
<dbReference type="NCBIfam" id="NF000825">
    <property type="entry name" value="PRK00068.1"/>
    <property type="match status" value="1"/>
</dbReference>
<feature type="transmembrane region" description="Helical" evidence="5">
    <location>
        <begin position="51"/>
        <end position="71"/>
    </location>
</feature>
<accession>A0A1M5Y3K5</accession>
<feature type="transmembrane region" description="Helical" evidence="5">
    <location>
        <begin position="7"/>
        <end position="31"/>
    </location>
</feature>
<organism evidence="6 7">
    <name type="scientific">Clostridium grantii DSM 8605</name>
    <dbReference type="NCBI Taxonomy" id="1121316"/>
    <lineage>
        <taxon>Bacteria</taxon>
        <taxon>Bacillati</taxon>
        <taxon>Bacillota</taxon>
        <taxon>Clostridia</taxon>
        <taxon>Eubacteriales</taxon>
        <taxon>Clostridiaceae</taxon>
        <taxon>Clostridium</taxon>
    </lineage>
</organism>
<gene>
    <name evidence="6" type="ORF">SAMN02745207_04167</name>
</gene>
<comment type="subcellular location">
    <subcellularLocation>
        <location evidence="5">Cell membrane</location>
        <topology evidence="5">Multi-pass membrane protein</topology>
    </subcellularLocation>
</comment>
<dbReference type="HAMAP" id="MF_01600">
    <property type="entry name" value="UPF0182"/>
    <property type="match status" value="1"/>
</dbReference>
<keyword evidence="1 5" id="KW-1003">Cell membrane</keyword>
<dbReference type="STRING" id="1121316.SAMN02745207_04167"/>
<feature type="transmembrane region" description="Helical" evidence="5">
    <location>
        <begin position="280"/>
        <end position="301"/>
    </location>
</feature>
<dbReference type="PANTHER" id="PTHR39344:SF1">
    <property type="entry name" value="UPF0182 PROTEIN SLL1060"/>
    <property type="match status" value="1"/>
</dbReference>
<feature type="transmembrane region" description="Helical" evidence="5">
    <location>
        <begin position="209"/>
        <end position="233"/>
    </location>
</feature>
<proteinExistence type="inferred from homology"/>
<keyword evidence="2 5" id="KW-0812">Transmembrane</keyword>
<evidence type="ECO:0000256" key="4">
    <source>
        <dbReference type="ARBA" id="ARBA00023136"/>
    </source>
</evidence>
<evidence type="ECO:0000256" key="2">
    <source>
        <dbReference type="ARBA" id="ARBA00022692"/>
    </source>
</evidence>
<dbReference type="GO" id="GO:0005576">
    <property type="term" value="C:extracellular region"/>
    <property type="evidence" value="ECO:0007669"/>
    <property type="project" value="TreeGrafter"/>
</dbReference>
<dbReference type="AlphaFoldDB" id="A0A1M5Y3K5"/>
<dbReference type="InterPro" id="IPR005372">
    <property type="entry name" value="UPF0182"/>
</dbReference>
<dbReference type="RefSeq" id="WP_073340948.1">
    <property type="nucleotide sequence ID" value="NZ_FQXM01000051.1"/>
</dbReference>
<keyword evidence="3 5" id="KW-1133">Transmembrane helix</keyword>
<evidence type="ECO:0000256" key="3">
    <source>
        <dbReference type="ARBA" id="ARBA00022989"/>
    </source>
</evidence>
<name>A0A1M5Y3K5_9CLOT</name>
<dbReference type="Proteomes" id="UP000184447">
    <property type="component" value="Unassembled WGS sequence"/>
</dbReference>
<reference evidence="6 7" key="1">
    <citation type="submission" date="2016-11" db="EMBL/GenBank/DDBJ databases">
        <authorList>
            <person name="Jaros S."/>
            <person name="Januszkiewicz K."/>
            <person name="Wedrychowicz H."/>
        </authorList>
    </citation>
    <scope>NUCLEOTIDE SEQUENCE [LARGE SCALE GENOMIC DNA]</scope>
    <source>
        <strain evidence="6 7">DSM 8605</strain>
    </source>
</reference>
<feature type="transmembrane region" description="Helical" evidence="5">
    <location>
        <begin position="155"/>
        <end position="177"/>
    </location>
</feature>
<dbReference type="PANTHER" id="PTHR39344">
    <property type="entry name" value="UPF0182 PROTEIN SLL1060"/>
    <property type="match status" value="1"/>
</dbReference>
<evidence type="ECO:0000313" key="7">
    <source>
        <dbReference type="Proteomes" id="UP000184447"/>
    </source>
</evidence>
<dbReference type="EMBL" id="FQXM01000051">
    <property type="protein sequence ID" value="SHI06641.1"/>
    <property type="molecule type" value="Genomic_DNA"/>
</dbReference>
<dbReference type="Pfam" id="PF03699">
    <property type="entry name" value="UPF0182"/>
    <property type="match status" value="1"/>
</dbReference>
<keyword evidence="7" id="KW-1185">Reference proteome</keyword>
<dbReference type="GO" id="GO:0005886">
    <property type="term" value="C:plasma membrane"/>
    <property type="evidence" value="ECO:0007669"/>
    <property type="project" value="UniProtKB-SubCell"/>
</dbReference>
<protein>
    <recommendedName>
        <fullName evidence="5">UPF0182 protein SAMN02745207_04167</fullName>
    </recommendedName>
</protein>
<feature type="transmembrane region" description="Helical" evidence="5">
    <location>
        <begin position="98"/>
        <end position="120"/>
    </location>
</feature>
<evidence type="ECO:0000313" key="6">
    <source>
        <dbReference type="EMBL" id="SHI06641.1"/>
    </source>
</evidence>
<sequence length="909" mass="104728">MKNKKRPVLGIVIMLIVVAFIFIKSIIDFVINIKWFKEVGYLSVYFTQLTATLKLIIPIFIICSISIWLYYKGIRKSIVKYKKVIKIDLSRDKIEKRIVIIADLLISLFISLSFSLKYWYSILQFTNSKNFNVKDPIFSMDISFFIFKLPLIESLYSTFMSLLFFLVIVTFAIYIFINAKENKSIFRRDENTDLKWIKTDIVRFAGKQFAVVAALFLLLISLGFMIRAWNLVYSSRGVVFGASYTDTKISLRFYYGISIASIIGSFIVFISIIKTKVKPIIITLAAIFVLTIVEGIVSSVVQGVIVKPNENTLESQYIDYNIKATKQAFNIDDIEVKNYSLENNLNAETINSNLATIENIRINAVDQSLEFYNSVQSIKNYYSFNDVDIDRYNINGTYNQVFISPREIDLSKLQDKSDTWQNKYLTYTHGYGVVMSKVNSVTSDGKPDFVMKDMPLQNITDISLDNPRIYFGETVSEYAIVNNKLGELDYPNREGTEEKYFYDGKAGINMTFINRLMFAIKNGDMNFLLSSAIKSDSKVLINRNIIDRVNKIAPFLSYDSDPYLVVNNNKLYWIIDAYTISNRYPFSEPIEGINYMRNSIKVIIDAVDGTTDFYIIDEKDPIALCYKSIFSDLFKDIDDLPEGFKEHLKYPEDLFSQQCKVMERYHVSDTAIFYRGEDIWDIAKNKTAVEGEDTINNAAYVTMKLPGEEKEEMVVINYFNQHTKENMISLMGARMDGDNYGKLVLYVFPTANQEVISPSLFKSSINQQPEISKELSLWNKEGSEVQYGDTMIIPIENSLLYVQPLYLRSQEEKSIPQMKKIILYYDGKIIMEDNIQAALSKLFDYNKIIEEVENQPSIEDSEISEEVIKTVNEANDLYDKAIEAQKNGDWAKYGEYIEQLGVLLKELSE</sequence>
<keyword evidence="4 5" id="KW-0472">Membrane</keyword>
<comment type="similarity">
    <text evidence="5">Belongs to the UPF0182 family.</text>
</comment>